<protein>
    <recommendedName>
        <fullName evidence="2">Serine hydrolase domain-containing protein</fullName>
    </recommendedName>
</protein>
<evidence type="ECO:0000313" key="4">
    <source>
        <dbReference type="Proteomes" id="UP001061958"/>
    </source>
</evidence>
<dbReference type="GO" id="GO:0005737">
    <property type="term" value="C:cytoplasm"/>
    <property type="evidence" value="ECO:0007669"/>
    <property type="project" value="TreeGrafter"/>
</dbReference>
<keyword evidence="1" id="KW-0378">Hydrolase</keyword>
<dbReference type="InterPro" id="IPR050593">
    <property type="entry name" value="LovG"/>
</dbReference>
<organism evidence="3 4">
    <name type="scientific">Galdieria partita</name>
    <dbReference type="NCBI Taxonomy" id="83374"/>
    <lineage>
        <taxon>Eukaryota</taxon>
        <taxon>Rhodophyta</taxon>
        <taxon>Bangiophyceae</taxon>
        <taxon>Galdieriales</taxon>
        <taxon>Galdieriaceae</taxon>
        <taxon>Galdieria</taxon>
    </lineage>
</organism>
<comment type="caution">
    <text evidence="3">The sequence shown here is derived from an EMBL/GenBank/DDBJ whole genome shotgun (WGS) entry which is preliminary data.</text>
</comment>
<dbReference type="InterPro" id="IPR029058">
    <property type="entry name" value="AB_hydrolase_fold"/>
</dbReference>
<dbReference type="PANTHER" id="PTHR48070:SF6">
    <property type="entry name" value="ESTERASE OVCA2"/>
    <property type="match status" value="1"/>
</dbReference>
<evidence type="ECO:0000313" key="3">
    <source>
        <dbReference type="EMBL" id="GJQ12733.1"/>
    </source>
</evidence>
<reference evidence="3" key="1">
    <citation type="journal article" date="2022" name="Proc. Natl. Acad. Sci. U.S.A.">
        <title>Life cycle and functional genomics of the unicellular red alga Galdieria for elucidating algal and plant evolution and industrial use.</title>
        <authorList>
            <person name="Hirooka S."/>
            <person name="Itabashi T."/>
            <person name="Ichinose T.M."/>
            <person name="Onuma R."/>
            <person name="Fujiwara T."/>
            <person name="Yamashita S."/>
            <person name="Jong L.W."/>
            <person name="Tomita R."/>
            <person name="Iwane A.H."/>
            <person name="Miyagishima S.Y."/>
        </authorList>
    </citation>
    <scope>NUCLEOTIDE SEQUENCE</scope>
    <source>
        <strain evidence="3">NBRC 102759</strain>
    </source>
</reference>
<dbReference type="SUPFAM" id="SSF53474">
    <property type="entry name" value="alpha/beta-Hydrolases"/>
    <property type="match status" value="1"/>
</dbReference>
<sequence>MRILCLHGFRQNANSFRKRTGAVRKALESKANCTLEYIDAPHVVEPAGEILIEETGERKWIGPQLGWWKASSDGKHYEGWRETVDYLRNVFRSQGPFEGILGFSQGAALSSLICAMKEQAVELGLEEFSCIRFALIFSGFVSRAEEHLPLIKTTIRTPALIGYGKADDLVDASRSQDLARLFVNATILEHEGGHLVPSGAMEREQIIRFVLQHGDSNDAYTEMKPNGKHSNL</sequence>
<dbReference type="OrthoDB" id="414698at2759"/>
<dbReference type="GO" id="GO:0005634">
    <property type="term" value="C:nucleus"/>
    <property type="evidence" value="ECO:0007669"/>
    <property type="project" value="TreeGrafter"/>
</dbReference>
<dbReference type="GO" id="GO:0016787">
    <property type="term" value="F:hydrolase activity"/>
    <property type="evidence" value="ECO:0007669"/>
    <property type="project" value="UniProtKB-KW"/>
</dbReference>
<dbReference type="PANTHER" id="PTHR48070">
    <property type="entry name" value="ESTERASE OVCA2"/>
    <property type="match status" value="1"/>
</dbReference>
<dbReference type="InterPro" id="IPR005645">
    <property type="entry name" value="FSH-like_dom"/>
</dbReference>
<keyword evidence="4" id="KW-1185">Reference proteome</keyword>
<dbReference type="Proteomes" id="UP001061958">
    <property type="component" value="Unassembled WGS sequence"/>
</dbReference>
<evidence type="ECO:0000259" key="2">
    <source>
        <dbReference type="Pfam" id="PF03959"/>
    </source>
</evidence>
<gene>
    <name evidence="3" type="ORF">GpartN1_g4524.t1</name>
</gene>
<reference evidence="3" key="2">
    <citation type="submission" date="2022-01" db="EMBL/GenBank/DDBJ databases">
        <authorList>
            <person name="Hirooka S."/>
            <person name="Miyagishima S.Y."/>
        </authorList>
    </citation>
    <scope>NUCLEOTIDE SEQUENCE</scope>
    <source>
        <strain evidence="3">NBRC 102759</strain>
    </source>
</reference>
<name>A0A9C7PXI1_9RHOD</name>
<dbReference type="Pfam" id="PF03959">
    <property type="entry name" value="FSH1"/>
    <property type="match status" value="1"/>
</dbReference>
<dbReference type="EMBL" id="BQMJ01000036">
    <property type="protein sequence ID" value="GJQ12733.1"/>
    <property type="molecule type" value="Genomic_DNA"/>
</dbReference>
<evidence type="ECO:0000256" key="1">
    <source>
        <dbReference type="ARBA" id="ARBA00022801"/>
    </source>
</evidence>
<feature type="domain" description="Serine hydrolase" evidence="2">
    <location>
        <begin position="1"/>
        <end position="206"/>
    </location>
</feature>
<proteinExistence type="predicted"/>
<dbReference type="AlphaFoldDB" id="A0A9C7PXI1"/>
<dbReference type="Gene3D" id="3.40.50.1820">
    <property type="entry name" value="alpha/beta hydrolase"/>
    <property type="match status" value="1"/>
</dbReference>
<accession>A0A9C7PXI1</accession>